<reference evidence="2" key="1">
    <citation type="journal article" date="2019" name="Int. J. Syst. Evol. Microbiol.">
        <title>The Global Catalogue of Microorganisms (GCM) 10K type strain sequencing project: providing services to taxonomists for standard genome sequencing and annotation.</title>
        <authorList>
            <consortium name="The Broad Institute Genomics Platform"/>
            <consortium name="The Broad Institute Genome Sequencing Center for Infectious Disease"/>
            <person name="Wu L."/>
            <person name="Ma J."/>
        </authorList>
    </citation>
    <scope>NUCLEOTIDE SEQUENCE [LARGE SCALE GENOMIC DNA]</scope>
    <source>
        <strain evidence="2">KCTC 3950</strain>
    </source>
</reference>
<protein>
    <submittedName>
        <fullName evidence="1">Glycosyltransferase</fullName>
    </submittedName>
</protein>
<comment type="caution">
    <text evidence="1">The sequence shown here is derived from an EMBL/GenBank/DDBJ whole genome shotgun (WGS) entry which is preliminary data.</text>
</comment>
<dbReference type="EMBL" id="JBHUME010000007">
    <property type="protein sequence ID" value="MFD2612373.1"/>
    <property type="molecule type" value="Genomic_DNA"/>
</dbReference>
<keyword evidence="2" id="KW-1185">Reference proteome</keyword>
<dbReference type="InterPro" id="IPR029044">
    <property type="entry name" value="Nucleotide-diphossugar_trans"/>
</dbReference>
<dbReference type="Pfam" id="PF01501">
    <property type="entry name" value="Glyco_transf_8"/>
    <property type="match status" value="1"/>
</dbReference>
<evidence type="ECO:0000313" key="1">
    <source>
        <dbReference type="EMBL" id="MFD2612373.1"/>
    </source>
</evidence>
<dbReference type="InterPro" id="IPR002495">
    <property type="entry name" value="Glyco_trans_8"/>
</dbReference>
<gene>
    <name evidence="1" type="ORF">ACFSUF_08060</name>
</gene>
<organism evidence="1 2">
    <name type="scientific">Paenibacillus gansuensis</name>
    <dbReference type="NCBI Taxonomy" id="306542"/>
    <lineage>
        <taxon>Bacteria</taxon>
        <taxon>Bacillati</taxon>
        <taxon>Bacillota</taxon>
        <taxon>Bacilli</taxon>
        <taxon>Bacillales</taxon>
        <taxon>Paenibacillaceae</taxon>
        <taxon>Paenibacillus</taxon>
    </lineage>
</organism>
<accession>A0ABW5PCQ8</accession>
<proteinExistence type="predicted"/>
<dbReference type="InterPro" id="IPR050587">
    <property type="entry name" value="GNT1/Glycosyltrans_8"/>
</dbReference>
<dbReference type="RefSeq" id="WP_377601889.1">
    <property type="nucleotide sequence ID" value="NZ_JBHUME010000007.1"/>
</dbReference>
<dbReference type="PANTHER" id="PTHR11183">
    <property type="entry name" value="GLYCOGENIN SUBFAMILY MEMBER"/>
    <property type="match status" value="1"/>
</dbReference>
<dbReference type="SUPFAM" id="SSF53448">
    <property type="entry name" value="Nucleotide-diphospho-sugar transferases"/>
    <property type="match status" value="1"/>
</dbReference>
<sequence>MKTYLTALTTDSYLPGVLALHKSLLKTKPKYGFRVLVTENVSGACLSKLKRHRIDVMKIKRLPSMREKASESENRKRNNFSKILMFQLTEFEKIVYLDSDMMVMRNIDHLFHKPHMSAVPAGSLYPRYRHWTELNSGLLIVKPEKGLTEAIMAHLPKKVHHNYGDQKLLIAHYPQWSPKNPRLHLDHKYNMIIGTIDFHIRKHGYNVNYHSPDRRTVAVVHFIGPKPWLQTRKEQTDTIRSYRRKDKHSDADMLAKYQELLRSFR</sequence>
<evidence type="ECO:0000313" key="2">
    <source>
        <dbReference type="Proteomes" id="UP001597541"/>
    </source>
</evidence>
<dbReference type="Proteomes" id="UP001597541">
    <property type="component" value="Unassembled WGS sequence"/>
</dbReference>
<name>A0ABW5PCQ8_9BACL</name>
<dbReference type="Gene3D" id="3.90.550.10">
    <property type="entry name" value="Spore Coat Polysaccharide Biosynthesis Protein SpsA, Chain A"/>
    <property type="match status" value="1"/>
</dbReference>